<proteinExistence type="predicted"/>
<organism evidence="3 4">
    <name type="scientific">Mesonia mobilis</name>
    <dbReference type="NCBI Taxonomy" id="369791"/>
    <lineage>
        <taxon>Bacteria</taxon>
        <taxon>Pseudomonadati</taxon>
        <taxon>Bacteroidota</taxon>
        <taxon>Flavobacteriia</taxon>
        <taxon>Flavobacteriales</taxon>
        <taxon>Flavobacteriaceae</taxon>
        <taxon>Mesonia</taxon>
    </lineage>
</organism>
<evidence type="ECO:0000256" key="2">
    <source>
        <dbReference type="SAM" id="SignalP"/>
    </source>
</evidence>
<dbReference type="Pfam" id="PF13584">
    <property type="entry name" value="BatD"/>
    <property type="match status" value="1"/>
</dbReference>
<dbReference type="InterPro" id="IPR025738">
    <property type="entry name" value="BatD"/>
</dbReference>
<keyword evidence="1" id="KW-0812">Transmembrane</keyword>
<name>A0ABQ3C3H2_9FLAO</name>
<feature type="transmembrane region" description="Helical" evidence="1">
    <location>
        <begin position="337"/>
        <end position="358"/>
    </location>
</feature>
<feature type="signal peptide" evidence="2">
    <location>
        <begin position="1"/>
        <end position="29"/>
    </location>
</feature>
<keyword evidence="2" id="KW-0732">Signal</keyword>
<dbReference type="Proteomes" id="UP000615593">
    <property type="component" value="Unassembled WGS sequence"/>
</dbReference>
<evidence type="ECO:0000256" key="1">
    <source>
        <dbReference type="SAM" id="Phobius"/>
    </source>
</evidence>
<keyword evidence="1" id="KW-0472">Membrane</keyword>
<sequence length="544" mass="62072">MKQLVTKIAKSKSLFFAVLAVLFLQQTYAQEVISSIDTTQLKIGEQFRYQIKVEANKDFPVVFPEGQTFMPLEMVEAYQIDTTRLKDNKTWQLTREYALTQWDSGSYVIPKQKIIVNDQSLFTDSIKVEVATVVVDTTKQALFPIKPTIEIEEPSSFPWWILWLILVIAAVAGLVLLFLKLRQRKIEREQQIPPYEKAIDTLKKLDESQALERGEMKEYYSTLTLAVKRYIDEKIDERALESTTEELIQHLNELKANKSILVKHKVINDLQDILRRADLIKFAGGGMDKLTAKADRQLIEEDINSIKDSIPEPTEEELLKDEAYAEEKRRKKKKRTIIISVALGFAIGFIGIFTFIGIKGYNAVKDQLLGTPTKELLEGDWVKSEYGFPSVTVSTPAVLTRIKEPVKMTFGKQTLEMEVFNYGPELGDFHIMLSTMPIPSGIDFNLNGTVDGILNEMEKNGARNIIMKDEKFTTATGQEGIKVFGSAVYKNPLLDRDQTKEYLILNLFENGGFEQVTVIYNKGDEYAEEIANRIINSIEFNREN</sequence>
<accession>A0ABQ3C3H2</accession>
<gene>
    <name evidence="3" type="ORF">GCM10008088_23180</name>
</gene>
<evidence type="ECO:0008006" key="5">
    <source>
        <dbReference type="Google" id="ProtNLM"/>
    </source>
</evidence>
<keyword evidence="4" id="KW-1185">Reference proteome</keyword>
<feature type="transmembrane region" description="Helical" evidence="1">
    <location>
        <begin position="157"/>
        <end position="179"/>
    </location>
</feature>
<evidence type="ECO:0000313" key="4">
    <source>
        <dbReference type="Proteomes" id="UP000615593"/>
    </source>
</evidence>
<reference evidence="4" key="1">
    <citation type="journal article" date="2019" name="Int. J. Syst. Evol. Microbiol.">
        <title>The Global Catalogue of Microorganisms (GCM) 10K type strain sequencing project: providing services to taxonomists for standard genome sequencing and annotation.</title>
        <authorList>
            <consortium name="The Broad Institute Genomics Platform"/>
            <consortium name="The Broad Institute Genome Sequencing Center for Infectious Disease"/>
            <person name="Wu L."/>
            <person name="Ma J."/>
        </authorList>
    </citation>
    <scope>NUCLEOTIDE SEQUENCE [LARGE SCALE GENOMIC DNA]</scope>
    <source>
        <strain evidence="4">KCTC 12708</strain>
    </source>
</reference>
<feature type="chain" id="PRO_5045283658" description="DUF4381 domain-containing protein" evidence="2">
    <location>
        <begin position="30"/>
        <end position="544"/>
    </location>
</feature>
<comment type="caution">
    <text evidence="3">The sequence shown here is derived from an EMBL/GenBank/DDBJ whole genome shotgun (WGS) entry which is preliminary data.</text>
</comment>
<dbReference type="EMBL" id="BMWY01000006">
    <property type="protein sequence ID" value="GGZ60930.1"/>
    <property type="molecule type" value="Genomic_DNA"/>
</dbReference>
<dbReference type="RefSeq" id="WP_036243563.1">
    <property type="nucleotide sequence ID" value="NZ_BMWY01000006.1"/>
</dbReference>
<protein>
    <recommendedName>
        <fullName evidence="5">DUF4381 domain-containing protein</fullName>
    </recommendedName>
</protein>
<dbReference type="GeneID" id="94369983"/>
<evidence type="ECO:0000313" key="3">
    <source>
        <dbReference type="EMBL" id="GGZ60930.1"/>
    </source>
</evidence>
<keyword evidence="1" id="KW-1133">Transmembrane helix</keyword>